<dbReference type="PANTHER" id="PTHR38537">
    <property type="entry name" value="JITTERBUG, ISOFORM N"/>
    <property type="match status" value="1"/>
</dbReference>
<feature type="repeat" description="Filamin" evidence="3">
    <location>
        <begin position="539"/>
        <end position="618"/>
    </location>
</feature>
<feature type="domain" description="Calponin-homology (CH)" evidence="4">
    <location>
        <begin position="143"/>
        <end position="246"/>
    </location>
</feature>
<feature type="repeat" description="Filamin" evidence="3">
    <location>
        <begin position="1290"/>
        <end position="1383"/>
    </location>
</feature>
<dbReference type="Pfam" id="PF00307">
    <property type="entry name" value="CH"/>
    <property type="match status" value="3"/>
</dbReference>
<dbReference type="SMART" id="SM00557">
    <property type="entry name" value="IG_FLMN"/>
    <property type="match status" value="19"/>
</dbReference>
<evidence type="ECO:0000313" key="5">
    <source>
        <dbReference type="EMBL" id="PVD19030.1"/>
    </source>
</evidence>
<keyword evidence="6" id="KW-1185">Reference proteome</keyword>
<gene>
    <name evidence="5" type="ORF">C0Q70_21589</name>
</gene>
<feature type="repeat" description="Filamin" evidence="3">
    <location>
        <begin position="1201"/>
        <end position="1292"/>
    </location>
</feature>
<dbReference type="Gene3D" id="2.60.40.10">
    <property type="entry name" value="Immunoglobulins"/>
    <property type="match status" value="20"/>
</dbReference>
<dbReference type="CDD" id="cd21185">
    <property type="entry name" value="CH_jitterbug-like_rpt3"/>
    <property type="match status" value="1"/>
</dbReference>
<feature type="repeat" description="Filamin" evidence="3">
    <location>
        <begin position="450"/>
        <end position="529"/>
    </location>
</feature>
<dbReference type="EMBL" id="PZQS01000014">
    <property type="protein sequence ID" value="PVD19030.1"/>
    <property type="molecule type" value="Genomic_DNA"/>
</dbReference>
<dbReference type="Gene3D" id="1.10.418.10">
    <property type="entry name" value="Calponin-like domain"/>
    <property type="match status" value="3"/>
</dbReference>
<accession>A0A2T7NCX9</accession>
<feature type="repeat" description="Filamin" evidence="3">
    <location>
        <begin position="1109"/>
        <end position="1203"/>
    </location>
</feature>
<comment type="similarity">
    <text evidence="1">Belongs to the filamin family.</text>
</comment>
<feature type="repeat" description="Filamin" evidence="3">
    <location>
        <begin position="1585"/>
        <end position="1663"/>
    </location>
</feature>
<dbReference type="SUPFAM" id="SSF47576">
    <property type="entry name" value="Calponin-homology domain, CH-domain"/>
    <property type="match status" value="2"/>
</dbReference>
<dbReference type="CDD" id="cd21227">
    <property type="entry name" value="CH_jitterbug-like_rpt1"/>
    <property type="match status" value="1"/>
</dbReference>
<evidence type="ECO:0000313" key="6">
    <source>
        <dbReference type="Proteomes" id="UP000245119"/>
    </source>
</evidence>
<dbReference type="Pfam" id="PF00630">
    <property type="entry name" value="Filamin"/>
    <property type="match status" value="17"/>
</dbReference>
<dbReference type="PROSITE" id="PS50194">
    <property type="entry name" value="FILAMIN_REPEAT"/>
    <property type="match status" value="19"/>
</dbReference>
<feature type="repeat" description="Filamin" evidence="3">
    <location>
        <begin position="1381"/>
        <end position="1473"/>
    </location>
</feature>
<evidence type="ECO:0000256" key="1">
    <source>
        <dbReference type="ARBA" id="ARBA00009238"/>
    </source>
</evidence>
<feature type="repeat" description="Filamin" evidence="3">
    <location>
        <begin position="616"/>
        <end position="751"/>
    </location>
</feature>
<dbReference type="CDD" id="cd21229">
    <property type="entry name" value="CH_jitterbug-like_rpt2"/>
    <property type="match status" value="1"/>
</dbReference>
<keyword evidence="2" id="KW-0677">Repeat</keyword>
<feature type="repeat" description="Filamin" evidence="3">
    <location>
        <begin position="928"/>
        <end position="1022"/>
    </location>
</feature>
<feature type="repeat" description="Filamin" evidence="3">
    <location>
        <begin position="1671"/>
        <end position="1753"/>
    </location>
</feature>
<feature type="repeat" description="Filamin" evidence="3">
    <location>
        <begin position="855"/>
        <end position="930"/>
    </location>
</feature>
<feature type="repeat" description="Filamin" evidence="3">
    <location>
        <begin position="761"/>
        <end position="841"/>
    </location>
</feature>
<dbReference type="OrthoDB" id="18740at2759"/>
<dbReference type="InterPro" id="IPR001715">
    <property type="entry name" value="CH_dom"/>
</dbReference>
<reference evidence="5 6" key="1">
    <citation type="submission" date="2018-04" db="EMBL/GenBank/DDBJ databases">
        <title>The genome of golden apple snail Pomacea canaliculata provides insight into stress tolerance and invasive adaptation.</title>
        <authorList>
            <person name="Liu C."/>
            <person name="Liu B."/>
            <person name="Ren Y."/>
            <person name="Zhang Y."/>
            <person name="Wang H."/>
            <person name="Li S."/>
            <person name="Jiang F."/>
            <person name="Yin L."/>
            <person name="Zhang G."/>
            <person name="Qian W."/>
            <person name="Fan W."/>
        </authorList>
    </citation>
    <scope>NUCLEOTIDE SEQUENCE [LARGE SCALE GENOMIC DNA]</scope>
    <source>
        <strain evidence="5">SZHN2017</strain>
        <tissue evidence="5">Muscle</tissue>
    </source>
</reference>
<comment type="caution">
    <text evidence="5">The sequence shown here is derived from an EMBL/GenBank/DDBJ whole genome shotgun (WGS) entry which is preliminary data.</text>
</comment>
<dbReference type="FunFam" id="1.10.418.10:FF:000068">
    <property type="entry name" value="Putative Filamin-A"/>
    <property type="match status" value="1"/>
</dbReference>
<feature type="repeat" description="Filamin" evidence="3">
    <location>
        <begin position="1855"/>
        <end position="1948"/>
    </location>
</feature>
<feature type="repeat" description="Filamin" evidence="3">
    <location>
        <begin position="1751"/>
        <end position="1853"/>
    </location>
</feature>
<evidence type="ECO:0000256" key="2">
    <source>
        <dbReference type="ARBA" id="ARBA00022737"/>
    </source>
</evidence>
<dbReference type="InterPro" id="IPR044801">
    <property type="entry name" value="Filamin"/>
</dbReference>
<dbReference type="SMART" id="SM00033">
    <property type="entry name" value="CH"/>
    <property type="match status" value="3"/>
</dbReference>
<evidence type="ECO:0000256" key="3">
    <source>
        <dbReference type="PROSITE-ProRule" id="PRU00087"/>
    </source>
</evidence>
<feature type="repeat" description="Filamin" evidence="3">
    <location>
        <begin position="1033"/>
        <end position="1111"/>
    </location>
</feature>
<dbReference type="Proteomes" id="UP000245119">
    <property type="component" value="Linkage Group LG14"/>
</dbReference>
<dbReference type="InterPro" id="IPR001298">
    <property type="entry name" value="Filamin/ABP280_rpt"/>
</dbReference>
<dbReference type="STRING" id="400727.A0A2T7NCX9"/>
<feature type="repeat" description="Filamin" evidence="3">
    <location>
        <begin position="2043"/>
        <end position="2139"/>
    </location>
</feature>
<dbReference type="InterPro" id="IPR013783">
    <property type="entry name" value="Ig-like_fold"/>
</dbReference>
<dbReference type="PROSITE" id="PS50021">
    <property type="entry name" value="CH"/>
    <property type="match status" value="3"/>
</dbReference>
<dbReference type="PANTHER" id="PTHR38537:SF16">
    <property type="entry name" value="CALPONIN-HOMOLOGY (CH) DOMAIN-CONTAINING PROTEIN"/>
    <property type="match status" value="1"/>
</dbReference>
<evidence type="ECO:0000259" key="4">
    <source>
        <dbReference type="PROSITE" id="PS50021"/>
    </source>
</evidence>
<feature type="repeat" description="Filamin" evidence="3">
    <location>
        <begin position="360"/>
        <end position="437"/>
    </location>
</feature>
<dbReference type="GO" id="GO:0030036">
    <property type="term" value="P:actin cytoskeleton organization"/>
    <property type="evidence" value="ECO:0007669"/>
    <property type="project" value="InterPro"/>
</dbReference>
<organism evidence="5 6">
    <name type="scientific">Pomacea canaliculata</name>
    <name type="common">Golden apple snail</name>
    <dbReference type="NCBI Taxonomy" id="400727"/>
    <lineage>
        <taxon>Eukaryota</taxon>
        <taxon>Metazoa</taxon>
        <taxon>Spiralia</taxon>
        <taxon>Lophotrochozoa</taxon>
        <taxon>Mollusca</taxon>
        <taxon>Gastropoda</taxon>
        <taxon>Caenogastropoda</taxon>
        <taxon>Architaenioglossa</taxon>
        <taxon>Ampullarioidea</taxon>
        <taxon>Ampullariidae</taxon>
        <taxon>Pomacea</taxon>
    </lineage>
</organism>
<dbReference type="FunFam" id="2.60.40.10:FF:001145">
    <property type="entry name" value="Jitterbug, isoform I"/>
    <property type="match status" value="2"/>
</dbReference>
<dbReference type="InterPro" id="IPR014756">
    <property type="entry name" value="Ig_E-set"/>
</dbReference>
<feature type="domain" description="Calponin-homology (CH)" evidence="4">
    <location>
        <begin position="32"/>
        <end position="137"/>
    </location>
</feature>
<sequence>MSAEVDLIGQQARSKEGRGLSVRSGDSDKWITIQKNTFMNWVNLQLHDSGYTVDNFETDFDDGIKLCALVEALQQRKIGKVIKKPINQHQCLENVTLALKAIADDNVRLVNIGNEDVVNGNLKLILGLVWHLILRYQIGKSKIPPKKLMLAWLRAVIPECNIGNFTSDWNDGVALSALIDYCQPGLMPDWRKLNRNNKFENCNNAMHIAKDSLNIPMLVRPEDFCSPHLDELSGMTYLSYYMMPDSPGYYATRREIRKILQQGTIDNFTTDWNDGRLLCNLVKSVGGEVVGWPHFSNNSVENIQRGLDGGKRLGIEPIFGAQEMADPEVEHLGIMAYAAHYTKFRPVKISLVSASFSGHLENAHVGQEKSFQIHLEEGSPDDIRAVMKGPNSNPQVRISWIGKIGHSSFTPVETGPHKLDITCNGESISGCPVNFQVTSDPSRVVCHPPERCALGISTELKVDASSAGKGDVQMEARSPSGHMKSLPVRHQQGMYIVEFNPTEVGRWLWTVYAKYDGEPIRGSPFTVNVFDPSLVKVYGLEGGTVGRALTFNADATQAGEGKLQVKVMHAGQVIPSHISEARSGEYKVDFTPQGAGQYKVSVYMNDMEVKGSPYTLDIVDSSLVTLSGDGLSLVPVERPATFTVHTKGAGSGSVNVDIVGPEGEHVPHQSSTDASGNIHINYVAKVVVDVRKAGEGQLQIMVNNGNIPNKVESREMGVYAIHFIPIETGPQKVDILFNEEPLPGSPFTCHCSELETSISELDEFITVERETNFVIRAHGASVLSSEVIILCPSGQKVPVKISNQGSSALYVEYTPTEIGTYVINASLAGVPIKGCPFKAKTFDPRKVKVSKMPMGIVGVPCKFNVDAATAGEGTMEIAISSNGRNIPNQARSIGNGQFEVSFVGRQPQRHEAAITYNGHNVPGSPFYIDFLDASQMRASGAGLGLVPCNKHAEFLIHTPAPNLKELTVDVTGPDGRHVPTRLQDSGNGTYAVDYTPSAVGIHKVEVAYAGVPIGGSPYTSQVFDSSLVKISKISQGFLGKPVTFSLDANSAGDGNLEIHVTADGESVANYVRQERDASFKVTFTPQRPVRHKVNITFNGEQIPGSPFTCDVIDTENLALTGDGIRMAPANSTTSFKVDPKGSGDFDLRAWVVSPSGHDVPVRITGNPHSAFRIDYTPVDVGTHKVYVEYGGQEVRGSPFDVEIFDPALVRVSSPGRAYLGKPIQFHMDSSLAGQGRVEAEVKCRGALVPCQVRDVGGGRSELTFTPRDASAHLVNLSFNGLPLPGSPYHLDVVDSSSISISGEGLNSAKVYRETWFNLDLHGMDASDLDVQVTGPSGNHIPCGISRKGHICRVEFTPMEPGPHTIDALFAGSRIHGSPFTCEAYDPSRVRITDVDRTAKKEREIGFTIDTSAAGVGDLEAVVKHHGHIVPTQRQSLGDGRFHYTFLPGDVGHFEVNTTFNGDTIPGCPLIINVEDELPTFITISFRGVEPLNLRGKKDSYFMLHTDGHKIDSDLLNVNIEAPTGEQLASRLVQQTDGDYRVEWTPKQAGRHSVDVMFAGQQVKGSPFYIEVFDVSKIRVDNFYNGNVGEPAGFHVDTSHAGKCEQIVRVVSPSGRNLPVDIKEGKNFTYNVSYVPTESGQHRVYLLYNNIEFPGKRCPFTQEVSEGVLPPAYGDGLYRGEEDKTAIFYIDARGMRGEPSVQVDGPNSIAKCSIDPQPDGQYAVTYIPVEVGLFDVQVKWNGKEISGSPFHPKVVCARKVQVVGGWQHYMDAKERVHLVVSEEKHIPFDVSEAGPGKMTAEVKGPGGLLPVTVDNSVVGRSTIVFTPREEGKIHNIHVYWSDTPLVNSPFHGFAVGGGADASKVILSGRGLKEATVREEAEFQIDASRAGPGEPEVQLTGVRAEVNVFVTPLGGGKFRCTYIPVIPGAYLLHISWNGRQLRGSPFKVNVIGAVHPDKVVVSGEGLKGGLLGRDLDVRIDTRKAGPGELTAYCMGPTRVAHCELEDHQDGTFRLVVRPQEAGRHVLQVKYGGEHVTGSPFAFKVSAQPDASKVRVSGPGVENGILATFQSRFVVETRGAGAGQLTVRIRGPKGAFQVEMYRDSQKDRTILCRYDPTETGLYMISVRWSGRDVPGSPFHVNIVDTQAELEQLLHEQSYSTPSFHNSSFNSRASGGYQWREDM</sequence>
<dbReference type="SUPFAM" id="SSF81296">
    <property type="entry name" value="E set domains"/>
    <property type="match status" value="20"/>
</dbReference>
<proteinExistence type="inferred from homology"/>
<feature type="repeat" description="Filamin" evidence="3">
    <location>
        <begin position="1473"/>
        <end position="1571"/>
    </location>
</feature>
<protein>
    <recommendedName>
        <fullName evidence="4">Calponin-homology (CH) domain-containing protein</fullName>
    </recommendedName>
</protein>
<dbReference type="InterPro" id="IPR036872">
    <property type="entry name" value="CH_dom_sf"/>
</dbReference>
<dbReference type="InterPro" id="IPR017868">
    <property type="entry name" value="Filamin/ABP280_repeat-like"/>
</dbReference>
<feature type="repeat" description="Filamin" evidence="3">
    <location>
        <begin position="1949"/>
        <end position="2042"/>
    </location>
</feature>
<dbReference type="GO" id="GO:0051015">
    <property type="term" value="F:actin filament binding"/>
    <property type="evidence" value="ECO:0007669"/>
    <property type="project" value="InterPro"/>
</dbReference>
<feature type="domain" description="Calponin-homology (CH)" evidence="4">
    <location>
        <begin position="247"/>
        <end position="346"/>
    </location>
</feature>
<name>A0A2T7NCX9_POMCA</name>